<dbReference type="EMBL" id="GGEC01006889">
    <property type="protein sequence ID" value="MBW87372.1"/>
    <property type="molecule type" value="Transcribed_RNA"/>
</dbReference>
<name>A0A2P2J1M0_RHIMU</name>
<proteinExistence type="predicted"/>
<accession>A0A2P2J1M0</accession>
<organism evidence="1">
    <name type="scientific">Rhizophora mucronata</name>
    <name type="common">Asiatic mangrove</name>
    <dbReference type="NCBI Taxonomy" id="61149"/>
    <lineage>
        <taxon>Eukaryota</taxon>
        <taxon>Viridiplantae</taxon>
        <taxon>Streptophyta</taxon>
        <taxon>Embryophyta</taxon>
        <taxon>Tracheophyta</taxon>
        <taxon>Spermatophyta</taxon>
        <taxon>Magnoliopsida</taxon>
        <taxon>eudicotyledons</taxon>
        <taxon>Gunneridae</taxon>
        <taxon>Pentapetalae</taxon>
        <taxon>rosids</taxon>
        <taxon>fabids</taxon>
        <taxon>Malpighiales</taxon>
        <taxon>Rhizophoraceae</taxon>
        <taxon>Rhizophora</taxon>
    </lineage>
</organism>
<reference evidence="1" key="1">
    <citation type="submission" date="2018-02" db="EMBL/GenBank/DDBJ databases">
        <title>Rhizophora mucronata_Transcriptome.</title>
        <authorList>
            <person name="Meera S.P."/>
            <person name="Sreeshan A."/>
            <person name="Augustine A."/>
        </authorList>
    </citation>
    <scope>NUCLEOTIDE SEQUENCE</scope>
    <source>
        <tissue evidence="1">Leaf</tissue>
    </source>
</reference>
<dbReference type="AlphaFoldDB" id="A0A2P2J1M0"/>
<sequence>MIASNIVLHVFPNIKAATTSCDERTKSTFVVAIPTKRSQITMVKMMTIPVTSLFNCLTAVLVSLKACASAFRPL</sequence>
<evidence type="ECO:0000313" key="1">
    <source>
        <dbReference type="EMBL" id="MBW87372.1"/>
    </source>
</evidence>
<protein>
    <submittedName>
        <fullName evidence="1">Uncharacterized protein</fullName>
    </submittedName>
</protein>